<evidence type="ECO:0000313" key="13">
    <source>
        <dbReference type="EMBL" id="QOT74296.1"/>
    </source>
</evidence>
<evidence type="ECO:0000256" key="8">
    <source>
        <dbReference type="ARBA" id="ARBA00035718"/>
    </source>
</evidence>
<geneLocation type="plasmid" evidence="13 14">
    <name>p1</name>
</geneLocation>
<dbReference type="InterPro" id="IPR002220">
    <property type="entry name" value="DapA-like"/>
</dbReference>
<dbReference type="Gene3D" id="3.20.20.70">
    <property type="entry name" value="Aldolase class I"/>
    <property type="match status" value="1"/>
</dbReference>
<keyword evidence="2" id="KW-0058">Aromatic hydrocarbons catabolism</keyword>
<dbReference type="KEGG" id="sbar:H5V43_22420"/>
<dbReference type="EMBL" id="CP060037">
    <property type="protein sequence ID" value="QOT74296.1"/>
    <property type="molecule type" value="Genomic_DNA"/>
</dbReference>
<evidence type="ECO:0000256" key="4">
    <source>
        <dbReference type="ARBA" id="ARBA00023317"/>
    </source>
</evidence>
<protein>
    <recommendedName>
        <fullName evidence="7">Trans-O-hydroxybenzylidenepyruvate hydratase-aldolase</fullName>
        <ecNumber evidence="6">4.1.2.45</ecNumber>
    </recommendedName>
    <alternativeName>
        <fullName evidence="8">2'-hydroxybenzalpyruvate aldolase</fullName>
    </alternativeName>
</protein>
<dbReference type="Pfam" id="PF00701">
    <property type="entry name" value="DHDPS"/>
    <property type="match status" value="1"/>
</dbReference>
<dbReference type="AlphaFoldDB" id="A0A0A8XCT3"/>
<dbReference type="PRINTS" id="PR00146">
    <property type="entry name" value="DHPICSNTHASE"/>
</dbReference>
<evidence type="ECO:0000256" key="9">
    <source>
        <dbReference type="ARBA" id="ARBA00047441"/>
    </source>
</evidence>
<reference evidence="15" key="2">
    <citation type="journal article" date="2019" name="Int. J. Syst. Evol. Microbiol.">
        <title>The Global Catalogue of Microorganisms (GCM) 10K type strain sequencing project: providing services to taxonomists for standard genome sequencing and annotation.</title>
        <authorList>
            <consortium name="The Broad Institute Genomics Platform"/>
            <consortium name="The Broad Institute Genome Sequencing Center for Infectious Disease"/>
            <person name="Wu L."/>
            <person name="Ma J."/>
        </authorList>
    </citation>
    <scope>NUCLEOTIDE SEQUENCE [LARGE SCALE GENOMIC DNA]</scope>
    <source>
        <strain evidence="15">CCM 7327</strain>
    </source>
</reference>
<evidence type="ECO:0000256" key="5">
    <source>
        <dbReference type="ARBA" id="ARBA00035632"/>
    </source>
</evidence>
<feature type="active site" description="Proton donor/acceptor" evidence="11">
    <location>
        <position position="150"/>
    </location>
</feature>
<evidence type="ECO:0000256" key="10">
    <source>
        <dbReference type="PIRNR" id="PIRNR001365"/>
    </source>
</evidence>
<evidence type="ECO:0000313" key="15">
    <source>
        <dbReference type="Proteomes" id="UP000628109"/>
    </source>
</evidence>
<dbReference type="GO" id="GO:1901170">
    <property type="term" value="P:naphthalene catabolic process"/>
    <property type="evidence" value="ECO:0007669"/>
    <property type="project" value="UniProtKB-ARBA"/>
</dbReference>
<evidence type="ECO:0000256" key="3">
    <source>
        <dbReference type="ARBA" id="ARBA00023239"/>
    </source>
</evidence>
<dbReference type="Proteomes" id="UP000628109">
    <property type="component" value="Unassembled WGS sequence"/>
</dbReference>
<gene>
    <name evidence="12" type="ORF">GCM10019071_34220</name>
    <name evidence="13" type="ORF">H5V43_22420</name>
</gene>
<keyword evidence="13" id="KW-0614">Plasmid</keyword>
<reference evidence="12" key="5">
    <citation type="submission" date="2024-05" db="EMBL/GenBank/DDBJ databases">
        <authorList>
            <person name="Sun Q."/>
            <person name="Sedlacek I."/>
        </authorList>
    </citation>
    <scope>NUCLEOTIDE SEQUENCE</scope>
    <source>
        <strain evidence="12">CCM 7327</strain>
    </source>
</reference>
<reference evidence="13" key="4">
    <citation type="journal article" date="2021" name="Microbiol. Resour. Announc.">
        <title>Complete Genome Sequence of Sphingobium barthaii KK22, a High-Molecular-Weight Polycyclic Aromatic Hydrocarbon-Degrading Soil Bacterium.</title>
        <authorList>
            <person name="Mori J.F."/>
            <person name="Kanaly R.A."/>
        </authorList>
    </citation>
    <scope>NUCLEOTIDE SEQUENCE</scope>
    <source>
        <strain evidence="13">KK22</strain>
    </source>
</reference>
<evidence type="ECO:0000256" key="7">
    <source>
        <dbReference type="ARBA" id="ARBA00035695"/>
    </source>
</evidence>
<reference evidence="12" key="1">
    <citation type="journal article" date="2014" name="Int. J. Syst. Evol. Microbiol.">
        <title>Complete genome of a new Firmicutes species belonging to the dominant human colonic microbiota ('Ruminococcus bicirculans') reveals two chromosomes and a selective capacity to utilize plant glucans.</title>
        <authorList>
            <consortium name="NISC Comparative Sequencing Program"/>
            <person name="Wegmann U."/>
            <person name="Louis P."/>
            <person name="Goesmann A."/>
            <person name="Henrissat B."/>
            <person name="Duncan S.H."/>
            <person name="Flint H.J."/>
        </authorList>
    </citation>
    <scope>NUCLEOTIDE SEQUENCE</scope>
    <source>
        <strain evidence="12">CCM 7327</strain>
    </source>
</reference>
<dbReference type="SUPFAM" id="SSF51569">
    <property type="entry name" value="Aldolase"/>
    <property type="match status" value="1"/>
</dbReference>
<dbReference type="GO" id="GO:0018813">
    <property type="term" value="F:trans-o-hydroxybenzylidenepyruvate hydratase-aldolase activity"/>
    <property type="evidence" value="ECO:0007669"/>
    <property type="project" value="UniProtKB-EC"/>
</dbReference>
<evidence type="ECO:0000313" key="12">
    <source>
        <dbReference type="EMBL" id="GGA00746.1"/>
    </source>
</evidence>
<accession>A0A0A8XCT3</accession>
<dbReference type="EMBL" id="BMDU01000008">
    <property type="protein sequence ID" value="GGA00746.1"/>
    <property type="molecule type" value="Genomic_DNA"/>
</dbReference>
<name>A0A0A8XCT3_SPHSA</name>
<evidence type="ECO:0000256" key="6">
    <source>
        <dbReference type="ARBA" id="ARBA00035679"/>
    </source>
</evidence>
<evidence type="ECO:0000256" key="11">
    <source>
        <dbReference type="PIRSR" id="PIRSR001365-1"/>
    </source>
</evidence>
<proteinExistence type="inferred from homology"/>
<dbReference type="PIRSF" id="PIRSF001365">
    <property type="entry name" value="DHDPS"/>
    <property type="match status" value="1"/>
</dbReference>
<evidence type="ECO:0000256" key="2">
    <source>
        <dbReference type="ARBA" id="ARBA00022797"/>
    </source>
</evidence>
<evidence type="ECO:0000256" key="1">
    <source>
        <dbReference type="ARBA" id="ARBA00007592"/>
    </source>
</evidence>
<dbReference type="SMART" id="SM01130">
    <property type="entry name" value="DHDPS"/>
    <property type="match status" value="1"/>
</dbReference>
<comment type="catalytic activity">
    <reaction evidence="9">
        <text>(3E)-4-(2-hydroxyphenyl)-2-oxobut-3-enoate + H2O = salicylaldehyde + pyruvate</text>
        <dbReference type="Rhea" id="RHEA:27389"/>
        <dbReference type="ChEBI" id="CHEBI:15361"/>
        <dbReference type="ChEBI" id="CHEBI:15377"/>
        <dbReference type="ChEBI" id="CHEBI:16008"/>
        <dbReference type="ChEBI" id="CHEBI:59353"/>
        <dbReference type="EC" id="4.1.2.45"/>
    </reaction>
</comment>
<dbReference type="FunFam" id="3.20.20.70:FF:000190">
    <property type="entry name" value="Trans-o-hydroxybenzylidenepyruvate hydratase-aldolase"/>
    <property type="match status" value="1"/>
</dbReference>
<reference evidence="14" key="3">
    <citation type="submission" date="2020-08" db="EMBL/GenBank/DDBJ databases">
        <title>Complete genome sequence of Sphingobium barthaii strain KK22, a high-molecular-weight polycyclic aromatic hydrocarbon-degrading soil bacterium.</title>
        <authorList>
            <person name="Mori J.F."/>
            <person name="Kanaly R.A."/>
        </authorList>
    </citation>
    <scope>NUCLEOTIDE SEQUENCE [LARGE SCALE GENOMIC DNA]</scope>
    <source>
        <strain evidence="14">KK22</strain>
        <plasmid evidence="14">p1</plasmid>
    </source>
</reference>
<dbReference type="InterPro" id="IPR013785">
    <property type="entry name" value="Aldolase_TIM"/>
</dbReference>
<keyword evidence="3 10" id="KW-0456">Lyase</keyword>
<evidence type="ECO:0000313" key="14">
    <source>
        <dbReference type="Proteomes" id="UP000593663"/>
    </source>
</evidence>
<dbReference type="CDD" id="cd00952">
    <property type="entry name" value="CHBPH_aldolase"/>
    <property type="match status" value="1"/>
</dbReference>
<dbReference type="GO" id="GO:0016832">
    <property type="term" value="F:aldehyde-lyase activity"/>
    <property type="evidence" value="ECO:0007669"/>
    <property type="project" value="UniProtKB-ARBA"/>
</dbReference>
<dbReference type="Proteomes" id="UP000593663">
    <property type="component" value="Plasmid p1"/>
</dbReference>
<dbReference type="PANTHER" id="PTHR12128:SF66">
    <property type="entry name" value="4-HYDROXY-2-OXOGLUTARATE ALDOLASE, MITOCHONDRIAL"/>
    <property type="match status" value="1"/>
</dbReference>
<sequence length="333" mass="35554">MAKPLLSAADVKGAWAIIPTPSKDNASDWRATKTVDLDETARVVNGLIDAGIDGILSMGTLGEAATMTHDEKLDFMRALIDAAAGRVPVFVGTTCINTRDTVALTREALALGADGTMLGVPMWCAPSLDVAVQFYKDVAEAVPEMNIAIYANPEAFKFDFPRPFWAQVAEIPQVVTAKYIGVANLLPDLAAIRGRIKLLPIDFDYYGAARMDDSVDAFWSSGAVCHPLVTTTLRDLVAQARASGDWSAAKAFMGRLGPTAAPLFPNGSFKEFSTYNIALEKARMDAGGWMKAGPVRPPYHLCPEPYLAGARKSGQMWAELGKALEAEALGAAA</sequence>
<dbReference type="EC" id="4.1.2.45" evidence="6"/>
<dbReference type="RefSeq" id="WP_025548219.1">
    <property type="nucleotide sequence ID" value="NZ_BATN01000019.2"/>
</dbReference>
<accession>A0A4Q4IU66</accession>
<dbReference type="GO" id="GO:0008840">
    <property type="term" value="F:4-hydroxy-tetrahydrodipicolinate synthase activity"/>
    <property type="evidence" value="ECO:0007669"/>
    <property type="project" value="TreeGrafter"/>
</dbReference>
<comment type="similarity">
    <text evidence="1 10">Belongs to the DapA family.</text>
</comment>
<keyword evidence="15" id="KW-1185">Reference proteome</keyword>
<organism evidence="13 14">
    <name type="scientific">Sphingobium fuliginis (strain ATCC 27551)</name>
    <dbReference type="NCBI Taxonomy" id="336203"/>
    <lineage>
        <taxon>Bacteria</taxon>
        <taxon>Pseudomonadati</taxon>
        <taxon>Pseudomonadota</taxon>
        <taxon>Alphaproteobacteria</taxon>
        <taxon>Sphingomonadales</taxon>
        <taxon>Sphingomonadaceae</taxon>
        <taxon>Sphingobium</taxon>
    </lineage>
</organism>
<dbReference type="PANTHER" id="PTHR12128">
    <property type="entry name" value="DIHYDRODIPICOLINATE SYNTHASE"/>
    <property type="match status" value="1"/>
</dbReference>
<dbReference type="InterPro" id="IPR048038">
    <property type="entry name" value="HBPHA/CBPHA"/>
</dbReference>
<keyword evidence="4" id="KW-0670">Pyruvate</keyword>
<feature type="active site" description="Schiff-base intermediate with substrate" evidence="11">
    <location>
        <position position="178"/>
    </location>
</feature>
<comment type="pathway">
    <text evidence="5">Aromatic compound metabolism; naphthalene degradation.</text>
</comment>